<organism evidence="1">
    <name type="scientific">Mimiviridae sp. ChoanoV1</name>
    <dbReference type="NCBI Taxonomy" id="2596887"/>
    <lineage>
        <taxon>Viruses</taxon>
        <taxon>Varidnaviria</taxon>
        <taxon>Bamfordvirae</taxon>
        <taxon>Nucleocytoviricota</taxon>
        <taxon>Megaviricetes</taxon>
        <taxon>Imitervirales</taxon>
        <taxon>Schizomimiviridae</taxon>
    </lineage>
</organism>
<sequence>MSNKLFNLDLYPNDLQFSTYLKIENKKFIYKYQQFINLSVMETLMFLFYEEREEFIFNDYKKNLRKKIIEKAEKLTFPKDTNEIHKIGTDISYYLNEEYLDIWYQYFPEMFYNSYNYVYYFQNNEIEDENLIKAAIQNKNYNNIIYLIKNHKFTFWDNLKDNNFTFNSEKSFEIFELDNIYNYSKEQNIIEDIVKIATKNNYNKSKKKLIDIVLQTDYNNKSDDVISMIDQICIDNKVNLLKYLLYHPNFPNDFIHTENWNDIFLKIYDYDNEYCNYKHYEKSKIYNLIVEFILKTRNKDFLLRTLSEKTVCNIVRLPNCIYIIELIFNENNYQIHKAVDVLMSILKYGNRETYDFFKQKFDIFDIMSNSDIINNVLFNRNKSMIKECLEYYKGENDLEYIDIEFEFLLSSGNIENKIKKLQILSKYINLKNHKVFLNRTVFNSTYFKDSKKLKYWILKKIYNDCIFKDCDILNIFVNNEIENMFVGILKEKDNEMLEYFLKIINPKYNFWNLISKCLVDYSWFDNKTNIILKYCSPLKEQCINIKKKLFLNIIQPKKILINNKNKINIPTNYYLQLIKKFEKAGLDVNNIKYQDFYQVNIQSSLYKAILYNNTELAKALIMNGSDFKETYQLICTSLNLHNDLTKWIYLYNLIRRLRIRKEIQDKKTHLFKYKESIVNLETKPFRENSEKFNSLILRGGQYFYKNMDELEHMYQGNENKYIFPKHIQPHELINITKSNIFVLQKTDGLLVKDINKDLLYPDFSNEFEYTKIDGEYIKELDLYLVFGLRSFTHQHNNPYEDYINLSLEHKLCTYKNNYFESSSKDYVFKMLMEEAKEILDFCQKYKDRPNKWYPKKVWLISNFEDNLKILDLIEQYQNTVYNSCFHKDMSSFIEKNELKTDGIILMKNKFELFKYKPQRCMTADLKINNKIFRCYWDDGKWIPREERIDKSKPNPDVIVKELTYYHNNPWNINDVIKYLNETNSFHLYYQISLYNNINFKKFSKLNKKIFNNILRNNYYNERQIYLDLGSGYCNNILWKNENINIDGIEIDLSVLCNVNLGINKNIYIANMCKKWNTKVNKISEYYKDNQINKLEKKYNTIISNFSIHNIFKISNGFYNFMNQLNIVSNEKSKLYISIIDLPDCEDIHLEDGSYIKHIKNEINYCNELKSVIKCWYKTYYSFRHIKPIKEPKIDLIEFIKLMSNYGWKFNKEFTYNKTFKLKGNWLNLMNSIKRLEFIKL</sequence>
<reference evidence="1" key="1">
    <citation type="submission" date="2018-11" db="EMBL/GenBank/DDBJ databases">
        <title>A distinct lineage of giant viruses engineers rhodopsin photosystems in predatory marine eukaryotes.</title>
        <authorList>
            <person name="Needham D.M."/>
            <person name="Yoshizawa S."/>
            <person name="Hosaka T."/>
            <person name="Poirier C."/>
            <person name="Choi C.-J."/>
            <person name="Hehenberger E."/>
            <person name="Irwin N.A.T."/>
            <person name="Wilken S."/>
            <person name="Yung C.-M."/>
            <person name="Bachy C."/>
            <person name="Kurihara R."/>
            <person name="Nakajima Y."/>
            <person name="Kojima K."/>
            <person name="Kimura-Someya T."/>
            <person name="Leonard G."/>
            <person name="Malmstrom R.R."/>
            <person name="Mende D."/>
            <person name="Olson D.K."/>
            <person name="Sudo Y."/>
            <person name="Sudek S."/>
            <person name="Richards T.A."/>
            <person name="DeLong E.F."/>
            <person name="Keeling P.J."/>
            <person name="Santoro A.E."/>
            <person name="Shirouzu M."/>
            <person name="Iwasaki W."/>
            <person name="Worden A.Z."/>
        </authorList>
    </citation>
    <scope>NUCLEOTIDE SEQUENCE</scope>
</reference>
<dbReference type="EMBL" id="MK250088">
    <property type="protein sequence ID" value="QDY52134.1"/>
    <property type="molecule type" value="Genomic_DNA"/>
</dbReference>
<evidence type="ECO:0000313" key="1">
    <source>
        <dbReference type="EMBL" id="QDY52134.1"/>
    </source>
</evidence>
<accession>A0A5B8IQ98</accession>
<gene>
    <name evidence="1" type="ORF">4_14</name>
</gene>
<protein>
    <submittedName>
        <fullName evidence="1">Uncharacterized protein</fullName>
    </submittedName>
</protein>
<proteinExistence type="predicted"/>
<name>A0A5B8IQ98_9VIRU</name>